<dbReference type="AlphaFoldDB" id="A0A0F9GN64"/>
<sequence>FISSSQTVLLNKFESAPVYHLTIGVLLAIKLLLIPITETTLTLAENILVPRNAKVATFLNDQVKRLQSTDYQLDTQSEFDLSLKKLQRMIVSPFFVSLLIILFLNLLLLISNDSISLISLP</sequence>
<evidence type="ECO:0000256" key="1">
    <source>
        <dbReference type="SAM" id="Phobius"/>
    </source>
</evidence>
<reference evidence="2" key="1">
    <citation type="journal article" date="2015" name="Nature">
        <title>Complex archaea that bridge the gap between prokaryotes and eukaryotes.</title>
        <authorList>
            <person name="Spang A."/>
            <person name="Saw J.H."/>
            <person name="Jorgensen S.L."/>
            <person name="Zaremba-Niedzwiedzka K."/>
            <person name="Martijn J."/>
            <person name="Lind A.E."/>
            <person name="van Eijk R."/>
            <person name="Schleper C."/>
            <person name="Guy L."/>
            <person name="Ettema T.J."/>
        </authorList>
    </citation>
    <scope>NUCLEOTIDE SEQUENCE</scope>
</reference>
<comment type="caution">
    <text evidence="2">The sequence shown here is derived from an EMBL/GenBank/DDBJ whole genome shotgun (WGS) entry which is preliminary data.</text>
</comment>
<gene>
    <name evidence="2" type="ORF">LCGC14_1805980</name>
</gene>
<dbReference type="EMBL" id="LAZR01017469">
    <property type="protein sequence ID" value="KKM00280.1"/>
    <property type="molecule type" value="Genomic_DNA"/>
</dbReference>
<name>A0A0F9GN64_9ZZZZ</name>
<feature type="non-terminal residue" evidence="2">
    <location>
        <position position="1"/>
    </location>
</feature>
<feature type="transmembrane region" description="Helical" evidence="1">
    <location>
        <begin position="18"/>
        <end position="36"/>
    </location>
</feature>
<accession>A0A0F9GN64</accession>
<keyword evidence="1" id="KW-0812">Transmembrane</keyword>
<organism evidence="2">
    <name type="scientific">marine sediment metagenome</name>
    <dbReference type="NCBI Taxonomy" id="412755"/>
    <lineage>
        <taxon>unclassified sequences</taxon>
        <taxon>metagenomes</taxon>
        <taxon>ecological metagenomes</taxon>
    </lineage>
</organism>
<keyword evidence="1" id="KW-1133">Transmembrane helix</keyword>
<feature type="transmembrane region" description="Helical" evidence="1">
    <location>
        <begin position="90"/>
        <end position="111"/>
    </location>
</feature>
<keyword evidence="1" id="KW-0472">Membrane</keyword>
<protein>
    <submittedName>
        <fullName evidence="2">Uncharacterized protein</fullName>
    </submittedName>
</protein>
<proteinExistence type="predicted"/>
<evidence type="ECO:0000313" key="2">
    <source>
        <dbReference type="EMBL" id="KKM00280.1"/>
    </source>
</evidence>